<keyword evidence="3" id="KW-0472">Membrane</keyword>
<keyword evidence="3" id="KW-0812">Transmembrane</keyword>
<keyword evidence="3" id="KW-1133">Transmembrane helix</keyword>
<dbReference type="InterPro" id="IPR005531">
    <property type="entry name" value="Asp23"/>
</dbReference>
<evidence type="ECO:0000313" key="5">
    <source>
        <dbReference type="EMBL" id="MFC4605015.1"/>
    </source>
</evidence>
<feature type="transmembrane region" description="Helical" evidence="3">
    <location>
        <begin position="184"/>
        <end position="202"/>
    </location>
</feature>
<evidence type="ECO:0000256" key="3">
    <source>
        <dbReference type="SAM" id="Phobius"/>
    </source>
</evidence>
<feature type="domain" description="DUF6286" evidence="4">
    <location>
        <begin position="245"/>
        <end position="346"/>
    </location>
</feature>
<gene>
    <name evidence="5" type="ORF">ACFO6S_15050</name>
</gene>
<proteinExistence type="inferred from homology"/>
<accession>A0ABV9FW35</accession>
<comment type="caution">
    <text evidence="5">The sequence shown here is derived from an EMBL/GenBank/DDBJ whole genome shotgun (WGS) entry which is preliminary data.</text>
</comment>
<protein>
    <submittedName>
        <fullName evidence="5">DUF6286 domain-containing Asp23/Gls24 family envelope stress response protein</fullName>
    </submittedName>
</protein>
<dbReference type="Pfam" id="PF19803">
    <property type="entry name" value="DUF6286"/>
    <property type="match status" value="1"/>
</dbReference>
<feature type="transmembrane region" description="Helical" evidence="3">
    <location>
        <begin position="234"/>
        <end position="255"/>
    </location>
</feature>
<reference evidence="6" key="1">
    <citation type="journal article" date="2019" name="Int. J. Syst. Evol. Microbiol.">
        <title>The Global Catalogue of Microorganisms (GCM) 10K type strain sequencing project: providing services to taxonomists for standard genome sequencing and annotation.</title>
        <authorList>
            <consortium name="The Broad Institute Genomics Platform"/>
            <consortium name="The Broad Institute Genome Sequencing Center for Infectious Disease"/>
            <person name="Wu L."/>
            <person name="Ma J."/>
        </authorList>
    </citation>
    <scope>NUCLEOTIDE SEQUENCE [LARGE SCALE GENOMIC DNA]</scope>
    <source>
        <strain evidence="6">CCUG 54520</strain>
    </source>
</reference>
<comment type="similarity">
    <text evidence="1">Belongs to the asp23 family.</text>
</comment>
<dbReference type="InterPro" id="IPR046253">
    <property type="entry name" value="DUF6286"/>
</dbReference>
<evidence type="ECO:0000259" key="4">
    <source>
        <dbReference type="Pfam" id="PF19803"/>
    </source>
</evidence>
<dbReference type="RefSeq" id="WP_378418288.1">
    <property type="nucleotide sequence ID" value="NZ_JBHSFO010000009.1"/>
</dbReference>
<keyword evidence="6" id="KW-1185">Reference proteome</keyword>
<dbReference type="Proteomes" id="UP001595914">
    <property type="component" value="Unassembled WGS sequence"/>
</dbReference>
<dbReference type="Pfam" id="PF03780">
    <property type="entry name" value="Asp23"/>
    <property type="match status" value="1"/>
</dbReference>
<name>A0ABV9FW35_9NOCA</name>
<evidence type="ECO:0000256" key="1">
    <source>
        <dbReference type="ARBA" id="ARBA00005721"/>
    </source>
</evidence>
<organism evidence="5 6">
    <name type="scientific">Rhodococcus kronopolitis</name>
    <dbReference type="NCBI Taxonomy" id="1460226"/>
    <lineage>
        <taxon>Bacteria</taxon>
        <taxon>Bacillati</taxon>
        <taxon>Actinomycetota</taxon>
        <taxon>Actinomycetes</taxon>
        <taxon>Mycobacteriales</taxon>
        <taxon>Nocardiaceae</taxon>
        <taxon>Rhodococcus</taxon>
    </lineage>
</organism>
<feature type="region of interest" description="Disordered" evidence="2">
    <location>
        <begin position="1"/>
        <end position="44"/>
    </location>
</feature>
<sequence>MADPQHPGETALDDPGAEPASTDSTPGYPTAVDPGAEEDSALDRERGARGRLVLKDRAIAKIAVAAALQVPGVVRQSGGLLQLSGRELPRAEVSMGTDSVAIALYLAVTWPCPVAALSREVHRQVGEQIESLGGLSMETLHVVVAAAVPADPTAPADLDARQLTADGPAGTLPFTARPPLGRPAAALVTVLVALALLALAGLTGREFLIAHEVIAPAAWLRNAVIWVAELHWQGWMLPAGIAAAVLGLVLVYTAVAPTSRTHLALGSDAGPVVWLRPTDVARMCSAHAGTVAGVQSVQTTVDRRRATVHVVPTGDVADAPLTAEVHDAVAPRLAALASRPELRIRIGRARP</sequence>
<dbReference type="EMBL" id="JBHSFO010000009">
    <property type="protein sequence ID" value="MFC4605015.1"/>
    <property type="molecule type" value="Genomic_DNA"/>
</dbReference>
<evidence type="ECO:0000313" key="6">
    <source>
        <dbReference type="Proteomes" id="UP001595914"/>
    </source>
</evidence>
<feature type="transmembrane region" description="Helical" evidence="3">
    <location>
        <begin position="209"/>
        <end position="228"/>
    </location>
</feature>
<evidence type="ECO:0000256" key="2">
    <source>
        <dbReference type="SAM" id="MobiDB-lite"/>
    </source>
</evidence>